<protein>
    <recommendedName>
        <fullName evidence="4">Ribosome biogenesis protein NOP53</fullName>
    </recommendedName>
</protein>
<keyword evidence="5" id="KW-0690">Ribosome biogenesis</keyword>
<sequence length="180" mass="19629">MSTAVEKPAPTGNGLNRKKSSSRKGKKAWRKNVDITDVEQNLDELRAEERTTGGKVHQQASDALFTMDTAGDGKVQKELRKNRPLKMDEILAERSKIPAAITTSTPINAASATHKANAKISKAEKARLLDMIKRRTSASLFAPVNKPLGRSGTTDATKAAGRFDVWGSDGELKQEQEQDD</sequence>
<proteinExistence type="inferred from homology"/>
<comment type="subcellular location">
    <subcellularLocation>
        <location evidence="1">Nucleus</location>
        <location evidence="1">Nucleolus</location>
    </subcellularLocation>
    <subcellularLocation>
        <location evidence="2">Nucleus</location>
        <location evidence="2">Nucleoplasm</location>
    </subcellularLocation>
</comment>
<keyword evidence="6" id="KW-0539">Nucleus</keyword>
<dbReference type="PANTHER" id="PTHR14211">
    <property type="entry name" value="GLIOMA SUPPRESSOR CANDIDATE REGION GENE 2"/>
    <property type="match status" value="1"/>
</dbReference>
<feature type="compositionally biased region" description="Basic and acidic residues" evidence="7">
    <location>
        <begin position="170"/>
        <end position="180"/>
    </location>
</feature>
<evidence type="ECO:0000256" key="5">
    <source>
        <dbReference type="ARBA" id="ARBA00022517"/>
    </source>
</evidence>
<feature type="region of interest" description="Disordered" evidence="7">
    <location>
        <begin position="1"/>
        <end position="31"/>
    </location>
</feature>
<gene>
    <name evidence="8" type="ORF">BGZ96_001815</name>
</gene>
<accession>A0ABQ7JMM1</accession>
<reference evidence="8 9" key="1">
    <citation type="journal article" date="2020" name="Fungal Divers.">
        <title>Resolving the Mortierellaceae phylogeny through synthesis of multi-gene phylogenetics and phylogenomics.</title>
        <authorList>
            <person name="Vandepol N."/>
            <person name="Liber J."/>
            <person name="Desiro A."/>
            <person name="Na H."/>
            <person name="Kennedy M."/>
            <person name="Barry K."/>
            <person name="Grigoriev I.V."/>
            <person name="Miller A.N."/>
            <person name="O'Donnell K."/>
            <person name="Stajich J.E."/>
            <person name="Bonito G."/>
        </authorList>
    </citation>
    <scope>NUCLEOTIDE SEQUENCE [LARGE SCALE GENOMIC DNA]</scope>
    <source>
        <strain evidence="8 9">AD045</strain>
    </source>
</reference>
<evidence type="ECO:0000256" key="1">
    <source>
        <dbReference type="ARBA" id="ARBA00004604"/>
    </source>
</evidence>
<evidence type="ECO:0000256" key="3">
    <source>
        <dbReference type="ARBA" id="ARBA00008838"/>
    </source>
</evidence>
<organism evidence="8 9">
    <name type="scientific">Linnemannia gamsii</name>
    <dbReference type="NCBI Taxonomy" id="64522"/>
    <lineage>
        <taxon>Eukaryota</taxon>
        <taxon>Fungi</taxon>
        <taxon>Fungi incertae sedis</taxon>
        <taxon>Mucoromycota</taxon>
        <taxon>Mortierellomycotina</taxon>
        <taxon>Mortierellomycetes</taxon>
        <taxon>Mortierellales</taxon>
        <taxon>Mortierellaceae</taxon>
        <taxon>Linnemannia</taxon>
    </lineage>
</organism>
<evidence type="ECO:0000313" key="9">
    <source>
        <dbReference type="Proteomes" id="UP001194696"/>
    </source>
</evidence>
<evidence type="ECO:0000256" key="4">
    <source>
        <dbReference type="ARBA" id="ARBA00018339"/>
    </source>
</evidence>
<evidence type="ECO:0000256" key="2">
    <source>
        <dbReference type="ARBA" id="ARBA00004642"/>
    </source>
</evidence>
<feature type="compositionally biased region" description="Basic residues" evidence="7">
    <location>
        <begin position="16"/>
        <end position="30"/>
    </location>
</feature>
<dbReference type="Pfam" id="PF07767">
    <property type="entry name" value="Nop53"/>
    <property type="match status" value="1"/>
</dbReference>
<comment type="caution">
    <text evidence="8">The sequence shown here is derived from an EMBL/GenBank/DDBJ whole genome shotgun (WGS) entry which is preliminary data.</text>
</comment>
<dbReference type="Proteomes" id="UP001194696">
    <property type="component" value="Unassembled WGS sequence"/>
</dbReference>
<evidence type="ECO:0000313" key="8">
    <source>
        <dbReference type="EMBL" id="KAG0279768.1"/>
    </source>
</evidence>
<name>A0ABQ7JMM1_9FUNG</name>
<feature type="region of interest" description="Disordered" evidence="7">
    <location>
        <begin position="143"/>
        <end position="180"/>
    </location>
</feature>
<keyword evidence="9" id="KW-1185">Reference proteome</keyword>
<evidence type="ECO:0000256" key="7">
    <source>
        <dbReference type="SAM" id="MobiDB-lite"/>
    </source>
</evidence>
<comment type="similarity">
    <text evidence="3">Belongs to the NOP53 family.</text>
</comment>
<dbReference type="EMBL" id="JAAAIM010001317">
    <property type="protein sequence ID" value="KAG0279768.1"/>
    <property type="molecule type" value="Genomic_DNA"/>
</dbReference>
<dbReference type="InterPro" id="IPR011687">
    <property type="entry name" value="Nop53/GLTSCR2"/>
</dbReference>
<dbReference type="PANTHER" id="PTHR14211:SF7">
    <property type="entry name" value="RIBOSOME BIOGENESIS PROTEIN NOP53"/>
    <property type="match status" value="1"/>
</dbReference>
<feature type="non-terminal residue" evidence="8">
    <location>
        <position position="180"/>
    </location>
</feature>
<evidence type="ECO:0000256" key="6">
    <source>
        <dbReference type="ARBA" id="ARBA00023242"/>
    </source>
</evidence>